<keyword evidence="5 7" id="KW-0175">Coiled coil</keyword>
<keyword evidence="6" id="KW-0131">Cell cycle</keyword>
<name>A0ABT8C531_9BACT</name>
<comment type="caution">
    <text evidence="9">The sequence shown here is derived from an EMBL/GenBank/DDBJ whole genome shotgun (WGS) entry which is preliminary data.</text>
</comment>
<comment type="subcellular location">
    <subcellularLocation>
        <location evidence="1">Cytoplasm</location>
    </subcellularLocation>
</comment>
<proteinExistence type="inferred from homology"/>
<reference evidence="10" key="1">
    <citation type="journal article" date="2019" name="Int. J. Syst. Evol. Microbiol.">
        <title>The Global Catalogue of Microorganisms (GCM) 10K type strain sequencing project: providing services to taxonomists for standard genome sequencing and annotation.</title>
        <authorList>
            <consortium name="The Broad Institute Genomics Platform"/>
            <consortium name="The Broad Institute Genome Sequencing Center for Infectious Disease"/>
            <person name="Wu L."/>
            <person name="Ma J."/>
        </authorList>
    </citation>
    <scope>NUCLEOTIDE SEQUENCE [LARGE SCALE GENOMIC DNA]</scope>
    <source>
        <strain evidence="10">CECT 7706</strain>
    </source>
</reference>
<evidence type="ECO:0000256" key="3">
    <source>
        <dbReference type="ARBA" id="ARBA00022490"/>
    </source>
</evidence>
<keyword evidence="10" id="KW-1185">Reference proteome</keyword>
<dbReference type="InterPro" id="IPR007793">
    <property type="entry name" value="DivIVA_fam"/>
</dbReference>
<dbReference type="Pfam" id="PF05103">
    <property type="entry name" value="DivIVA"/>
    <property type="match status" value="1"/>
</dbReference>
<evidence type="ECO:0000313" key="9">
    <source>
        <dbReference type="EMBL" id="MDN3686851.1"/>
    </source>
</evidence>
<dbReference type="InterPro" id="IPR019933">
    <property type="entry name" value="DivIVA_domain"/>
</dbReference>
<evidence type="ECO:0000313" key="10">
    <source>
        <dbReference type="Proteomes" id="UP001236663"/>
    </source>
</evidence>
<sequence length="286" mass="32929">MKITPLDIRQKTFEKNFRGYDKEEVAAFMNYLSQEWEKLIEEKNALKVKYEQAEKEASKLREVEQSLFKTLKTAEDTGASIIEQANKTAELILKEAQMNADALNAESKNKARNVVDQAESQAKNIIEDLKEDVQLLVDNYEKLQSQRDYLLKNLKKTAAETLENVKTVQEDFSEIDAGAHTRMVKDLQRKESYYSSLSRETKRASPSDAEEENPSSTYSWQQPVRKDARREELDPPEDQNTNNSAEKPMDAHSETPNQQEDSVQEKNEPEGKSEKKQSGSFFDQFD</sequence>
<evidence type="ECO:0000256" key="2">
    <source>
        <dbReference type="ARBA" id="ARBA00009008"/>
    </source>
</evidence>
<dbReference type="EMBL" id="JAUFQS010000004">
    <property type="protein sequence ID" value="MDN3686851.1"/>
    <property type="molecule type" value="Genomic_DNA"/>
</dbReference>
<dbReference type="NCBIfam" id="TIGR03544">
    <property type="entry name" value="DivI1A_domain"/>
    <property type="match status" value="1"/>
</dbReference>
<dbReference type="Proteomes" id="UP001236663">
    <property type="component" value="Unassembled WGS sequence"/>
</dbReference>
<dbReference type="PANTHER" id="PTHR35794:SF2">
    <property type="entry name" value="CELL DIVISION PROTEIN DIVIVA"/>
    <property type="match status" value="1"/>
</dbReference>
<evidence type="ECO:0000256" key="8">
    <source>
        <dbReference type="SAM" id="MobiDB-lite"/>
    </source>
</evidence>
<evidence type="ECO:0000256" key="4">
    <source>
        <dbReference type="ARBA" id="ARBA00022618"/>
    </source>
</evidence>
<feature type="coiled-coil region" evidence="7">
    <location>
        <begin position="36"/>
        <end position="171"/>
    </location>
</feature>
<dbReference type="RefSeq" id="WP_163383773.1">
    <property type="nucleotide sequence ID" value="NZ_JAUFQS010000004.1"/>
</dbReference>
<evidence type="ECO:0000256" key="7">
    <source>
        <dbReference type="SAM" id="Coils"/>
    </source>
</evidence>
<organism evidence="9 10">
    <name type="scientific">Cyclobacterium jeungdonense</name>
    <dbReference type="NCBI Taxonomy" id="708087"/>
    <lineage>
        <taxon>Bacteria</taxon>
        <taxon>Pseudomonadati</taxon>
        <taxon>Bacteroidota</taxon>
        <taxon>Cytophagia</taxon>
        <taxon>Cytophagales</taxon>
        <taxon>Cyclobacteriaceae</taxon>
        <taxon>Cyclobacterium</taxon>
    </lineage>
</organism>
<evidence type="ECO:0000256" key="5">
    <source>
        <dbReference type="ARBA" id="ARBA00023054"/>
    </source>
</evidence>
<keyword evidence="4" id="KW-0132">Cell division</keyword>
<accession>A0ABT8C531</accession>
<evidence type="ECO:0000256" key="6">
    <source>
        <dbReference type="ARBA" id="ARBA00023306"/>
    </source>
</evidence>
<dbReference type="PANTHER" id="PTHR35794">
    <property type="entry name" value="CELL DIVISION PROTEIN DIVIVA"/>
    <property type="match status" value="1"/>
</dbReference>
<protein>
    <submittedName>
        <fullName evidence="9">DivIVA domain-containing protein</fullName>
    </submittedName>
</protein>
<feature type="region of interest" description="Disordered" evidence="8">
    <location>
        <begin position="192"/>
        <end position="286"/>
    </location>
</feature>
<keyword evidence="3" id="KW-0963">Cytoplasm</keyword>
<evidence type="ECO:0000256" key="1">
    <source>
        <dbReference type="ARBA" id="ARBA00004496"/>
    </source>
</evidence>
<feature type="compositionally biased region" description="Basic and acidic residues" evidence="8">
    <location>
        <begin position="224"/>
        <end position="233"/>
    </location>
</feature>
<dbReference type="Gene3D" id="6.10.250.660">
    <property type="match status" value="1"/>
</dbReference>
<feature type="compositionally biased region" description="Basic and acidic residues" evidence="8">
    <location>
        <begin position="263"/>
        <end position="277"/>
    </location>
</feature>
<gene>
    <name evidence="9" type="ORF">QWZ15_03315</name>
</gene>
<comment type="similarity">
    <text evidence="2">Belongs to the DivIVA family.</text>
</comment>